<feature type="chain" id="PRO_5031214538" evidence="2">
    <location>
        <begin position="29"/>
        <end position="345"/>
    </location>
</feature>
<evidence type="ECO:0000256" key="1">
    <source>
        <dbReference type="ARBA" id="ARBA00022729"/>
    </source>
</evidence>
<dbReference type="AlphaFoldDB" id="A0A7X4VXU1"/>
<dbReference type="RefSeq" id="WP_161422252.1">
    <property type="nucleotide sequence ID" value="NZ_JARWMY010000002.1"/>
</dbReference>
<feature type="signal peptide" evidence="2">
    <location>
        <begin position="1"/>
        <end position="28"/>
    </location>
</feature>
<reference evidence="4 5" key="1">
    <citation type="submission" date="2019-12" db="EMBL/GenBank/DDBJ databases">
        <title>Draft genome sequencing of Halomonas icarensis D1-1.</title>
        <authorList>
            <person name="Pandiyan K."/>
            <person name="Kushwaha P."/>
            <person name="Gowdham M."/>
            <person name="Chakdar H."/>
            <person name="Singh A."/>
            <person name="Kumar M."/>
            <person name="Saxena A.K."/>
        </authorList>
    </citation>
    <scope>NUCLEOTIDE SEQUENCE [LARGE SCALE GENOMIC DNA]</scope>
    <source>
        <strain evidence="4 5">D1-1</strain>
    </source>
</reference>
<evidence type="ECO:0000259" key="3">
    <source>
        <dbReference type="Pfam" id="PF12849"/>
    </source>
</evidence>
<protein>
    <submittedName>
        <fullName evidence="4">Phosphate-binding protein</fullName>
    </submittedName>
</protein>
<dbReference type="EMBL" id="WUTS01000001">
    <property type="protein sequence ID" value="NAW11443.1"/>
    <property type="molecule type" value="Genomic_DNA"/>
</dbReference>
<dbReference type="Proteomes" id="UP000448235">
    <property type="component" value="Unassembled WGS sequence"/>
</dbReference>
<sequence>MNRILTSRTFKTTAIAAAVMGMATVAHARDQIRIVGSSTVYPFASYVTEEFGAVTEYPTPVIESTGSGGGIRLFCNGVGEGTPDISNASRRIKAAELERCIENGVTDVTEVKIGSDGIVFAQSSTNESVDLTLEQLFLAVAAKVPGQGDKQGELIDNPYQKWSDIDASLPEREISIYGPPSTSGTRDAFEELVMEAVSEEIDGYGGEGYTDIRADGAYIDAGENDNLIVQRLTEDTDAFGIFGYSFLVENPNALIAADIDGVEAESEAISAGDYPIARSLFFYVKNQHADAVPPLYEYVDMFVSEMMIGEEGYLGDLGLIPLPEGEREQTREKVANRAALQVADL</sequence>
<accession>A0A7X4VXU1</accession>
<dbReference type="InterPro" id="IPR050811">
    <property type="entry name" value="Phosphate_ABC_transporter"/>
</dbReference>
<evidence type="ECO:0000313" key="5">
    <source>
        <dbReference type="Proteomes" id="UP000448235"/>
    </source>
</evidence>
<dbReference type="PANTHER" id="PTHR30570">
    <property type="entry name" value="PERIPLASMIC PHOSPHATE BINDING COMPONENT OF PHOSPHATE ABC TRANSPORTER"/>
    <property type="match status" value="1"/>
</dbReference>
<keyword evidence="1 2" id="KW-0732">Signal</keyword>
<dbReference type="Pfam" id="PF12849">
    <property type="entry name" value="PBP_like_2"/>
    <property type="match status" value="1"/>
</dbReference>
<evidence type="ECO:0000256" key="2">
    <source>
        <dbReference type="SAM" id="SignalP"/>
    </source>
</evidence>
<dbReference type="Gene3D" id="3.40.190.10">
    <property type="entry name" value="Periplasmic binding protein-like II"/>
    <property type="match status" value="2"/>
</dbReference>
<comment type="caution">
    <text evidence="4">The sequence shown here is derived from an EMBL/GenBank/DDBJ whole genome shotgun (WGS) entry which is preliminary data.</text>
</comment>
<dbReference type="InterPro" id="IPR024370">
    <property type="entry name" value="PBP_domain"/>
</dbReference>
<keyword evidence="5" id="KW-1185">Reference proteome</keyword>
<proteinExistence type="predicted"/>
<feature type="domain" description="PBP" evidence="3">
    <location>
        <begin position="24"/>
        <end position="296"/>
    </location>
</feature>
<evidence type="ECO:0000313" key="4">
    <source>
        <dbReference type="EMBL" id="NAW11443.1"/>
    </source>
</evidence>
<dbReference type="SUPFAM" id="SSF53850">
    <property type="entry name" value="Periplasmic binding protein-like II"/>
    <property type="match status" value="1"/>
</dbReference>
<organism evidence="4 5">
    <name type="scientific">Halomonas icarae</name>
    <dbReference type="NCBI Taxonomy" id="2691040"/>
    <lineage>
        <taxon>Bacteria</taxon>
        <taxon>Pseudomonadati</taxon>
        <taxon>Pseudomonadota</taxon>
        <taxon>Gammaproteobacteria</taxon>
        <taxon>Oceanospirillales</taxon>
        <taxon>Halomonadaceae</taxon>
        <taxon>Halomonas</taxon>
    </lineage>
</organism>
<gene>
    <name evidence="4" type="ORF">GRB80_01140</name>
</gene>
<name>A0A7X4VXU1_9GAMM</name>
<dbReference type="PANTHER" id="PTHR30570:SF1">
    <property type="entry name" value="PHOSPHATE-BINDING PROTEIN PSTS"/>
    <property type="match status" value="1"/>
</dbReference>